<dbReference type="OrthoDB" id="7487383at2759"/>
<comment type="caution">
    <text evidence="1">The sequence shown here is derived from an EMBL/GenBank/DDBJ whole genome shotgun (WGS) entry which is preliminary data.</text>
</comment>
<dbReference type="AlphaFoldDB" id="A0A9Q1HK05"/>
<sequence>MVFVVKRNDLQAFLSVTLPDVALQDTKVDDSITSELVPSSLDYTIFRNDRTLGGGGTMLLVKNNLSPTNVSNLTNGSESIWAKFSVNGTIHYVASWYSDPHAPSEHILLFREQLSKIMADHRTSKLL</sequence>
<evidence type="ECO:0000313" key="2">
    <source>
        <dbReference type="Proteomes" id="UP001152320"/>
    </source>
</evidence>
<reference evidence="1" key="1">
    <citation type="submission" date="2021-10" db="EMBL/GenBank/DDBJ databases">
        <title>Tropical sea cucumber genome reveals ecological adaptation and Cuvierian tubules defense mechanism.</title>
        <authorList>
            <person name="Chen T."/>
        </authorList>
    </citation>
    <scope>NUCLEOTIDE SEQUENCE</scope>
    <source>
        <strain evidence="1">Nanhai2018</strain>
        <tissue evidence="1">Muscle</tissue>
    </source>
</reference>
<keyword evidence="2" id="KW-1185">Reference proteome</keyword>
<evidence type="ECO:0000313" key="1">
    <source>
        <dbReference type="EMBL" id="KAJ8049934.1"/>
    </source>
</evidence>
<dbReference type="InterPro" id="IPR036691">
    <property type="entry name" value="Endo/exonu/phosph_ase_sf"/>
</dbReference>
<proteinExistence type="predicted"/>
<dbReference type="SUPFAM" id="SSF56219">
    <property type="entry name" value="DNase I-like"/>
    <property type="match status" value="1"/>
</dbReference>
<gene>
    <name evidence="1" type="ORF">HOLleu_02903</name>
</gene>
<dbReference type="EMBL" id="JAIZAY010000001">
    <property type="protein sequence ID" value="KAJ8049934.1"/>
    <property type="molecule type" value="Genomic_DNA"/>
</dbReference>
<name>A0A9Q1HK05_HOLLE</name>
<accession>A0A9Q1HK05</accession>
<dbReference type="Proteomes" id="UP001152320">
    <property type="component" value="Chromosome 1"/>
</dbReference>
<dbReference type="Gene3D" id="3.60.10.10">
    <property type="entry name" value="Endonuclease/exonuclease/phosphatase"/>
    <property type="match status" value="1"/>
</dbReference>
<protein>
    <submittedName>
        <fullName evidence="1">Uncharacterized protein</fullName>
    </submittedName>
</protein>
<organism evidence="1 2">
    <name type="scientific">Holothuria leucospilota</name>
    <name type="common">Black long sea cucumber</name>
    <name type="synonym">Mertensiothuria leucospilota</name>
    <dbReference type="NCBI Taxonomy" id="206669"/>
    <lineage>
        <taxon>Eukaryota</taxon>
        <taxon>Metazoa</taxon>
        <taxon>Echinodermata</taxon>
        <taxon>Eleutherozoa</taxon>
        <taxon>Echinozoa</taxon>
        <taxon>Holothuroidea</taxon>
        <taxon>Aspidochirotacea</taxon>
        <taxon>Aspidochirotida</taxon>
        <taxon>Holothuriidae</taxon>
        <taxon>Holothuria</taxon>
    </lineage>
</organism>